<evidence type="ECO:0000256" key="1">
    <source>
        <dbReference type="ARBA" id="ARBA00022603"/>
    </source>
</evidence>
<dbReference type="GO" id="GO:0005829">
    <property type="term" value="C:cytosol"/>
    <property type="evidence" value="ECO:0007669"/>
    <property type="project" value="TreeGrafter"/>
</dbReference>
<organism evidence="3 4">
    <name type="scientific">Piaya cayana</name>
    <name type="common">Common squirrel cuckoo</name>
    <dbReference type="NCBI Taxonomy" id="33601"/>
    <lineage>
        <taxon>Eukaryota</taxon>
        <taxon>Metazoa</taxon>
        <taxon>Chordata</taxon>
        <taxon>Craniata</taxon>
        <taxon>Vertebrata</taxon>
        <taxon>Euteleostomi</taxon>
        <taxon>Archelosauria</taxon>
        <taxon>Archosauria</taxon>
        <taxon>Dinosauria</taxon>
        <taxon>Saurischia</taxon>
        <taxon>Theropoda</taxon>
        <taxon>Coelurosauria</taxon>
        <taxon>Aves</taxon>
        <taxon>Neognathae</taxon>
        <taxon>Neoaves</taxon>
        <taxon>Otidimorphae</taxon>
        <taxon>Cuculiformes</taxon>
        <taxon>Coccyzidae</taxon>
        <taxon>Piaya</taxon>
    </lineage>
</organism>
<dbReference type="InterPro" id="IPR029063">
    <property type="entry name" value="SAM-dependent_MTases_sf"/>
</dbReference>
<dbReference type="GO" id="GO:0032991">
    <property type="term" value="C:protein-containing complex"/>
    <property type="evidence" value="ECO:0007669"/>
    <property type="project" value="TreeGrafter"/>
</dbReference>
<dbReference type="EMBL" id="WAAB01024332">
    <property type="protein sequence ID" value="NWH81896.1"/>
    <property type="molecule type" value="Genomic_DNA"/>
</dbReference>
<name>A0A850XHF6_PIACA</name>
<reference evidence="3" key="1">
    <citation type="submission" date="2019-09" db="EMBL/GenBank/DDBJ databases">
        <title>Bird 10,000 Genomes (B10K) Project - Family phase.</title>
        <authorList>
            <person name="Zhang G."/>
        </authorList>
    </citation>
    <scope>NUCLEOTIDE SEQUENCE</scope>
    <source>
        <strain evidence="3">B10K-DU-008-47</strain>
        <tissue evidence="3">Mixed tissue sample</tissue>
    </source>
</reference>
<evidence type="ECO:0000313" key="4">
    <source>
        <dbReference type="Proteomes" id="UP000653271"/>
    </source>
</evidence>
<feature type="non-terminal residue" evidence="3">
    <location>
        <position position="126"/>
    </location>
</feature>
<dbReference type="Pfam" id="PF10294">
    <property type="entry name" value="Methyltransf_16"/>
    <property type="match status" value="1"/>
</dbReference>
<sequence>QAHPGGRSRGGPGAGRAMMQGLVRELWLRAGPALRLGQRAVGGEGGVVWDAALVLAKFLERGAPPLARRRVLELGAGTGAVGIMAAALGANVTLTDLEELQELLAVNIEMNRHLVTGSIQAKVLKW</sequence>
<feature type="non-terminal residue" evidence="3">
    <location>
        <position position="1"/>
    </location>
</feature>
<dbReference type="InterPro" id="IPR019410">
    <property type="entry name" value="Methyltransf_16"/>
</dbReference>
<keyword evidence="4" id="KW-1185">Reference proteome</keyword>
<dbReference type="PANTHER" id="PTHR14614:SF44">
    <property type="entry name" value="PROTEIN N-LYSINE METHYLTRANSFERASE METTL21D"/>
    <property type="match status" value="1"/>
</dbReference>
<comment type="caution">
    <text evidence="3">The sequence shown here is derived from an EMBL/GenBank/DDBJ whole genome shotgun (WGS) entry which is preliminary data.</text>
</comment>
<dbReference type="OrthoDB" id="413520at2759"/>
<gene>
    <name evidence="3" type="primary">Vcpkmt_1</name>
    <name evidence="3" type="ORF">PIACAY_R06342</name>
</gene>
<dbReference type="GO" id="GO:0032259">
    <property type="term" value="P:methylation"/>
    <property type="evidence" value="ECO:0007669"/>
    <property type="project" value="UniProtKB-KW"/>
</dbReference>
<protein>
    <submittedName>
        <fullName evidence="3">MT21D methyltransferase</fullName>
    </submittedName>
</protein>
<keyword evidence="2" id="KW-0949">S-adenosyl-L-methionine</keyword>
<evidence type="ECO:0000256" key="2">
    <source>
        <dbReference type="ARBA" id="ARBA00022691"/>
    </source>
</evidence>
<evidence type="ECO:0000313" key="3">
    <source>
        <dbReference type="EMBL" id="NWH81896.1"/>
    </source>
</evidence>
<proteinExistence type="predicted"/>
<dbReference type="Proteomes" id="UP000653271">
    <property type="component" value="Unassembled WGS sequence"/>
</dbReference>
<dbReference type="Gene3D" id="3.40.50.150">
    <property type="entry name" value="Vaccinia Virus protein VP39"/>
    <property type="match status" value="1"/>
</dbReference>
<dbReference type="AlphaFoldDB" id="A0A850XHF6"/>
<dbReference type="SUPFAM" id="SSF53335">
    <property type="entry name" value="S-adenosyl-L-methionine-dependent methyltransferases"/>
    <property type="match status" value="1"/>
</dbReference>
<keyword evidence="1 3" id="KW-0489">Methyltransferase</keyword>
<accession>A0A850XHF6</accession>
<dbReference type="GO" id="GO:0008168">
    <property type="term" value="F:methyltransferase activity"/>
    <property type="evidence" value="ECO:0007669"/>
    <property type="project" value="UniProtKB-KW"/>
</dbReference>
<dbReference type="PANTHER" id="PTHR14614">
    <property type="entry name" value="HEPATOCELLULAR CARCINOMA-ASSOCIATED ANTIGEN"/>
    <property type="match status" value="1"/>
</dbReference>
<keyword evidence="3" id="KW-0808">Transferase</keyword>